<dbReference type="GeneTree" id="ENSGT00620000087961"/>
<dbReference type="GO" id="GO:0098882">
    <property type="term" value="F:structural constituent of presynaptic active zone"/>
    <property type="evidence" value="ECO:0007669"/>
    <property type="project" value="TreeGrafter"/>
</dbReference>
<feature type="region of interest" description="Disordered" evidence="8">
    <location>
        <begin position="411"/>
        <end position="482"/>
    </location>
</feature>
<accession>A0A3B5ANW5</accession>
<keyword evidence="1" id="KW-0479">Metal-binding</keyword>
<dbReference type="STRING" id="144197.ENSSPAP00000019459"/>
<name>A0A3B5ANW5_9TELE</name>
<dbReference type="GO" id="GO:0030424">
    <property type="term" value="C:axon"/>
    <property type="evidence" value="ECO:0007669"/>
    <property type="project" value="TreeGrafter"/>
</dbReference>
<evidence type="ECO:0000256" key="1">
    <source>
        <dbReference type="ARBA" id="ARBA00022723"/>
    </source>
</evidence>
<dbReference type="Ensembl" id="ENSSPAT00000019754.1">
    <property type="protein sequence ID" value="ENSSPAP00000019459.1"/>
    <property type="gene ID" value="ENSSPAG00000014685.1"/>
</dbReference>
<evidence type="ECO:0000256" key="8">
    <source>
        <dbReference type="SAM" id="MobiDB-lite"/>
    </source>
</evidence>
<dbReference type="Gene3D" id="3.30.40.10">
    <property type="entry name" value="Zinc/RING finger domain, C3HC4 (zinc finger)"/>
    <property type="match status" value="2"/>
</dbReference>
<reference evidence="10" key="1">
    <citation type="submission" date="2023-09" db="UniProtKB">
        <authorList>
            <consortium name="Ensembl"/>
        </authorList>
    </citation>
    <scope>IDENTIFICATION</scope>
</reference>
<feature type="compositionally biased region" description="Low complexity" evidence="8">
    <location>
        <begin position="22"/>
        <end position="38"/>
    </location>
</feature>
<proteinExistence type="predicted"/>
<feature type="compositionally biased region" description="Polar residues" evidence="8">
    <location>
        <begin position="448"/>
        <end position="458"/>
    </location>
</feature>
<dbReference type="InterPro" id="IPR052098">
    <property type="entry name" value="Presynaptic_Scaffold_Bsn/Pclo"/>
</dbReference>
<feature type="compositionally biased region" description="Basic and acidic residues" evidence="8">
    <location>
        <begin position="159"/>
        <end position="169"/>
    </location>
</feature>
<dbReference type="GO" id="GO:0098978">
    <property type="term" value="C:glutamatergic synapse"/>
    <property type="evidence" value="ECO:0007669"/>
    <property type="project" value="TreeGrafter"/>
</dbReference>
<feature type="compositionally biased region" description="Polar residues" evidence="8">
    <location>
        <begin position="40"/>
        <end position="56"/>
    </location>
</feature>
<keyword evidence="6" id="KW-0966">Cell projection</keyword>
<dbReference type="SUPFAM" id="SSF57903">
    <property type="entry name" value="FYVE/PHD zinc finger"/>
    <property type="match status" value="2"/>
</dbReference>
<feature type="region of interest" description="Disordered" evidence="8">
    <location>
        <begin position="1"/>
        <end position="98"/>
    </location>
</feature>
<dbReference type="InterPro" id="IPR013083">
    <property type="entry name" value="Znf_RING/FYVE/PHD"/>
</dbReference>
<dbReference type="GO" id="GO:0098982">
    <property type="term" value="C:GABA-ergic synapse"/>
    <property type="evidence" value="ECO:0007669"/>
    <property type="project" value="TreeGrafter"/>
</dbReference>
<keyword evidence="3" id="KW-0863">Zinc-finger</keyword>
<protein>
    <recommendedName>
        <fullName evidence="9">Zinc finger piccolo-type domain-containing protein</fullName>
    </recommendedName>
</protein>
<dbReference type="AlphaFoldDB" id="A0A3B5ANW5"/>
<dbReference type="Pfam" id="PF05715">
    <property type="entry name" value="zf-piccolo"/>
    <property type="match status" value="2"/>
</dbReference>
<feature type="compositionally biased region" description="Basic and acidic residues" evidence="8">
    <location>
        <begin position="265"/>
        <end position="290"/>
    </location>
</feature>
<evidence type="ECO:0000259" key="9">
    <source>
        <dbReference type="Pfam" id="PF05715"/>
    </source>
</evidence>
<evidence type="ECO:0000256" key="3">
    <source>
        <dbReference type="ARBA" id="ARBA00022771"/>
    </source>
</evidence>
<evidence type="ECO:0000256" key="4">
    <source>
        <dbReference type="ARBA" id="ARBA00022833"/>
    </source>
</evidence>
<dbReference type="PANTHER" id="PTHR14113:SF6">
    <property type="entry name" value="PROTEIN PICCOLO"/>
    <property type="match status" value="1"/>
</dbReference>
<comment type="subcellular location">
    <subcellularLocation>
        <location evidence="7">Presynaptic active zone</location>
    </subcellularLocation>
</comment>
<sequence length="541" mass="56864">MQPAKDTKPTTVPKSEQDKKQQQPQQAKAQPAGQGKPALQKTSSPGSPQKKVSTPAAQPAKAEAPDSHKQVSPAPGQTKPQETQKAESGVTGKMFGFGSSIFSSASTLITSAVQDESKITPPVSPKMSPAKSPSVKKQEQEKKPAQPQQAKGSPSVPPKTDKPPSEPLRKASASTVVSKTGQSTCPLCKLELNVGSKDPPNYNTCTECKNTVCNQCGFNSMPNVKEWLCLNCQMQRALGASEPPGTPMMKLQASPNKVPAPTSAPKKDAPPLETPQKKDIPASAESKIKEASPSGSPIRKPQKPAEQPAKTEAVKGPESQKQASPAPGQKTPQQGQKTGPQKPPDQTKPNQTGVKKSSITSTTQEESGGFFGFGGPKTPPTAAKSADSVTGKMFGFGSSIFSSASTLINSAVQDESKTTPPVSPKMPVAKATKSPPVQKPEHEKKQEQVQQPKTSPSPQAKVEKGPSQPQKDAAASPAVSKAGQSACPLCKVELNFGSKEPPNYNKCTECQNTVCNQCGFNPMPNVSEVITAKITQFSNLL</sequence>
<dbReference type="InterPro" id="IPR008899">
    <property type="entry name" value="Znf_piccolo"/>
</dbReference>
<feature type="region of interest" description="Disordered" evidence="8">
    <location>
        <begin position="116"/>
        <end position="176"/>
    </location>
</feature>
<evidence type="ECO:0000256" key="7">
    <source>
        <dbReference type="ARBA" id="ARBA00034101"/>
    </source>
</evidence>
<feature type="compositionally biased region" description="Polar residues" evidence="8">
    <location>
        <begin position="350"/>
        <end position="366"/>
    </location>
</feature>
<dbReference type="GO" id="GO:0035418">
    <property type="term" value="P:protein localization to synapse"/>
    <property type="evidence" value="ECO:0007669"/>
    <property type="project" value="TreeGrafter"/>
</dbReference>
<keyword evidence="2" id="KW-0677">Repeat</keyword>
<feature type="region of interest" description="Disordered" evidence="8">
    <location>
        <begin position="243"/>
        <end position="397"/>
    </location>
</feature>
<keyword evidence="5" id="KW-0770">Synapse</keyword>
<evidence type="ECO:0000256" key="2">
    <source>
        <dbReference type="ARBA" id="ARBA00022737"/>
    </source>
</evidence>
<dbReference type="GO" id="GO:1904071">
    <property type="term" value="P:presynaptic active zone assembly"/>
    <property type="evidence" value="ECO:0007669"/>
    <property type="project" value="TreeGrafter"/>
</dbReference>
<feature type="domain" description="Zinc finger piccolo-type" evidence="9">
    <location>
        <begin position="184"/>
        <end position="238"/>
    </location>
</feature>
<feature type="domain" description="Zinc finger piccolo-type" evidence="9">
    <location>
        <begin position="486"/>
        <end position="528"/>
    </location>
</feature>
<dbReference type="GO" id="GO:0048788">
    <property type="term" value="C:cytoskeleton of presynaptic active zone"/>
    <property type="evidence" value="ECO:0007669"/>
    <property type="project" value="TreeGrafter"/>
</dbReference>
<keyword evidence="4" id="KW-0862">Zinc</keyword>
<dbReference type="PANTHER" id="PTHR14113">
    <property type="entry name" value="PICCOLO/BASSOON"/>
    <property type="match status" value="1"/>
</dbReference>
<dbReference type="InterPro" id="IPR011011">
    <property type="entry name" value="Znf_FYVE_PHD"/>
</dbReference>
<dbReference type="GO" id="GO:0008270">
    <property type="term" value="F:zinc ion binding"/>
    <property type="evidence" value="ECO:0007669"/>
    <property type="project" value="UniProtKB-KW"/>
</dbReference>
<evidence type="ECO:0000313" key="10">
    <source>
        <dbReference type="Ensembl" id="ENSSPAP00000019459.1"/>
    </source>
</evidence>
<evidence type="ECO:0000256" key="6">
    <source>
        <dbReference type="ARBA" id="ARBA00023273"/>
    </source>
</evidence>
<organism evidence="10">
    <name type="scientific">Stegastes partitus</name>
    <name type="common">bicolor damselfish</name>
    <dbReference type="NCBI Taxonomy" id="144197"/>
    <lineage>
        <taxon>Eukaryota</taxon>
        <taxon>Metazoa</taxon>
        <taxon>Chordata</taxon>
        <taxon>Craniata</taxon>
        <taxon>Vertebrata</taxon>
        <taxon>Euteleostomi</taxon>
        <taxon>Actinopterygii</taxon>
        <taxon>Neopterygii</taxon>
        <taxon>Teleostei</taxon>
        <taxon>Neoteleostei</taxon>
        <taxon>Acanthomorphata</taxon>
        <taxon>Ovalentaria</taxon>
        <taxon>Pomacentridae</taxon>
        <taxon>Stegastes</taxon>
    </lineage>
</organism>
<feature type="compositionally biased region" description="Low complexity" evidence="8">
    <location>
        <begin position="327"/>
        <end position="340"/>
    </location>
</feature>
<evidence type="ECO:0000256" key="5">
    <source>
        <dbReference type="ARBA" id="ARBA00023018"/>
    </source>
</evidence>